<protein>
    <submittedName>
        <fullName evidence="1">Uncharacterized protein</fullName>
    </submittedName>
</protein>
<dbReference type="EMBL" id="UHJA01000001">
    <property type="protein sequence ID" value="SUP77355.1"/>
    <property type="molecule type" value="Genomic_DNA"/>
</dbReference>
<name>A0A380PUS0_YERFR</name>
<dbReference type="RefSeq" id="WP_115155763.1">
    <property type="nucleotide sequence ID" value="NZ_UHJA01000001.1"/>
</dbReference>
<accession>A0A380PUS0</accession>
<gene>
    <name evidence="1" type="ORF">NCTC11470_02421</name>
</gene>
<dbReference type="AlphaFoldDB" id="A0A380PUS0"/>
<organism evidence="1 2">
    <name type="scientific">Yersinia frederiksenii</name>
    <dbReference type="NCBI Taxonomy" id="29484"/>
    <lineage>
        <taxon>Bacteria</taxon>
        <taxon>Pseudomonadati</taxon>
        <taxon>Pseudomonadota</taxon>
        <taxon>Gammaproteobacteria</taxon>
        <taxon>Enterobacterales</taxon>
        <taxon>Yersiniaceae</taxon>
        <taxon>Yersinia</taxon>
    </lineage>
</organism>
<dbReference type="Proteomes" id="UP000254835">
    <property type="component" value="Unassembled WGS sequence"/>
</dbReference>
<evidence type="ECO:0000313" key="1">
    <source>
        <dbReference type="EMBL" id="SUP77355.1"/>
    </source>
</evidence>
<sequence length="93" mass="10581">MSVINLVQKTVSDHPGLTTKQVAELVSRYRPARVDVVNRALERLSLKGEINRIKSPNKGIVNYPKPERFGITPTMAFFNKALMDVRNQFLREA</sequence>
<evidence type="ECO:0000313" key="2">
    <source>
        <dbReference type="Proteomes" id="UP000254835"/>
    </source>
</evidence>
<reference evidence="1 2" key="1">
    <citation type="submission" date="2018-06" db="EMBL/GenBank/DDBJ databases">
        <authorList>
            <consortium name="Pathogen Informatics"/>
            <person name="Doyle S."/>
        </authorList>
    </citation>
    <scope>NUCLEOTIDE SEQUENCE [LARGE SCALE GENOMIC DNA]</scope>
    <source>
        <strain evidence="1 2">NCTC11470</strain>
    </source>
</reference>
<proteinExistence type="predicted"/>